<evidence type="ECO:0000256" key="3">
    <source>
        <dbReference type="ARBA" id="ARBA00023121"/>
    </source>
</evidence>
<evidence type="ECO:0000256" key="1">
    <source>
        <dbReference type="ARBA" id="ARBA00009707"/>
    </source>
</evidence>
<dbReference type="EMBL" id="JAUJYO010000012">
    <property type="protein sequence ID" value="KAK1302161.1"/>
    <property type="molecule type" value="Genomic_DNA"/>
</dbReference>
<dbReference type="AlphaFoldDB" id="A0AAV9DMN5"/>
<keyword evidence="2" id="KW-0813">Transport</keyword>
<reference evidence="6" key="2">
    <citation type="submission" date="2023-06" db="EMBL/GenBank/DDBJ databases">
        <authorList>
            <person name="Ma L."/>
            <person name="Liu K.-W."/>
            <person name="Li Z."/>
            <person name="Hsiao Y.-Y."/>
            <person name="Qi Y."/>
            <person name="Fu T."/>
            <person name="Tang G."/>
            <person name="Zhang D."/>
            <person name="Sun W.-H."/>
            <person name="Liu D.-K."/>
            <person name="Li Y."/>
            <person name="Chen G.-Z."/>
            <person name="Liu X.-D."/>
            <person name="Liao X.-Y."/>
            <person name="Jiang Y.-T."/>
            <person name="Yu X."/>
            <person name="Hao Y."/>
            <person name="Huang J."/>
            <person name="Zhao X.-W."/>
            <person name="Ke S."/>
            <person name="Chen Y.-Y."/>
            <person name="Wu W.-L."/>
            <person name="Hsu J.-L."/>
            <person name="Lin Y.-F."/>
            <person name="Huang M.-D."/>
            <person name="Li C.-Y."/>
            <person name="Huang L."/>
            <person name="Wang Z.-W."/>
            <person name="Zhao X."/>
            <person name="Zhong W.-Y."/>
            <person name="Peng D.-H."/>
            <person name="Ahmad S."/>
            <person name="Lan S."/>
            <person name="Zhang J.-S."/>
            <person name="Tsai W.-C."/>
            <person name="Van De Peer Y."/>
            <person name="Liu Z.-J."/>
        </authorList>
    </citation>
    <scope>NUCLEOTIDE SEQUENCE</scope>
    <source>
        <strain evidence="6">CP</strain>
        <tissue evidence="6">Leaves</tissue>
    </source>
</reference>
<dbReference type="SUPFAM" id="SSF47699">
    <property type="entry name" value="Bifunctional inhibitor/lipid-transfer protein/seed storage 2S albumin"/>
    <property type="match status" value="1"/>
</dbReference>
<feature type="domain" description="Bifunctional inhibitor/plant lipid transfer protein/seed storage helical" evidence="5">
    <location>
        <begin position="30"/>
        <end position="95"/>
    </location>
</feature>
<comment type="caution">
    <text evidence="6">The sequence shown here is derived from an EMBL/GenBank/DDBJ whole genome shotgun (WGS) entry which is preliminary data.</text>
</comment>
<evidence type="ECO:0000313" key="7">
    <source>
        <dbReference type="Proteomes" id="UP001180020"/>
    </source>
</evidence>
<dbReference type="Gene3D" id="1.10.110.10">
    <property type="entry name" value="Plant lipid-transfer and hydrophobic proteins"/>
    <property type="match status" value="1"/>
</dbReference>
<dbReference type="InterPro" id="IPR033872">
    <property type="entry name" value="nsLTP2"/>
</dbReference>
<proteinExistence type="inferred from homology"/>
<dbReference type="CDD" id="cd01959">
    <property type="entry name" value="nsLTP2"/>
    <property type="match status" value="1"/>
</dbReference>
<dbReference type="GO" id="GO:0008289">
    <property type="term" value="F:lipid binding"/>
    <property type="evidence" value="ECO:0007669"/>
    <property type="project" value="UniProtKB-KW"/>
</dbReference>
<feature type="chain" id="PRO_5043810079" description="Bifunctional inhibitor/plant lipid transfer protein/seed storage helical domain-containing protein" evidence="4">
    <location>
        <begin position="20"/>
        <end position="105"/>
    </location>
</feature>
<organism evidence="6 7">
    <name type="scientific">Acorus calamus</name>
    <name type="common">Sweet flag</name>
    <dbReference type="NCBI Taxonomy" id="4465"/>
    <lineage>
        <taxon>Eukaryota</taxon>
        <taxon>Viridiplantae</taxon>
        <taxon>Streptophyta</taxon>
        <taxon>Embryophyta</taxon>
        <taxon>Tracheophyta</taxon>
        <taxon>Spermatophyta</taxon>
        <taxon>Magnoliopsida</taxon>
        <taxon>Liliopsida</taxon>
        <taxon>Acoraceae</taxon>
        <taxon>Acorus</taxon>
    </lineage>
</organism>
<keyword evidence="3" id="KW-0446">Lipid-binding</keyword>
<dbReference type="InterPro" id="IPR016140">
    <property type="entry name" value="Bifunc_inhib/LTP/seed_store"/>
</dbReference>
<dbReference type="InterPro" id="IPR036312">
    <property type="entry name" value="Bifun_inhib/LTP/seed_sf"/>
</dbReference>
<evidence type="ECO:0000256" key="2">
    <source>
        <dbReference type="ARBA" id="ARBA00022448"/>
    </source>
</evidence>
<keyword evidence="7" id="KW-1185">Reference proteome</keyword>
<keyword evidence="4" id="KW-0732">Signal</keyword>
<name>A0AAV9DMN5_ACOCL</name>
<evidence type="ECO:0000313" key="6">
    <source>
        <dbReference type="EMBL" id="KAK1302161.1"/>
    </source>
</evidence>
<dbReference type="SMART" id="SM00499">
    <property type="entry name" value="AAI"/>
    <property type="match status" value="1"/>
</dbReference>
<dbReference type="PANTHER" id="PTHR33214:SF69">
    <property type="entry name" value="BIFUNCTIONAL INHIBITOR_LIPID-TRANSFER PROTEIN_SEED STORAGE 2S ALBUMIN SUPERFAMILY PROTEIN"/>
    <property type="match status" value="1"/>
</dbReference>
<evidence type="ECO:0000256" key="4">
    <source>
        <dbReference type="SAM" id="SignalP"/>
    </source>
</evidence>
<dbReference type="GO" id="GO:0006869">
    <property type="term" value="P:lipid transport"/>
    <property type="evidence" value="ECO:0007669"/>
    <property type="project" value="InterPro"/>
</dbReference>
<protein>
    <recommendedName>
        <fullName evidence="5">Bifunctional inhibitor/plant lipid transfer protein/seed storage helical domain-containing protein</fullName>
    </recommendedName>
</protein>
<gene>
    <name evidence="6" type="ORF">QJS10_CPB12g00477</name>
</gene>
<dbReference type="Pfam" id="PF00234">
    <property type="entry name" value="Tryp_alpha_amyl"/>
    <property type="match status" value="1"/>
</dbReference>
<dbReference type="PANTHER" id="PTHR33214">
    <property type="entry name" value="BIFUNCTIONAL INHIBITOR/LIPID-TRANSFER PROTEIN/SEED STORAGE 2S ALBUMIN SUPERFAMILY PROTEIN"/>
    <property type="match status" value="1"/>
</dbReference>
<accession>A0AAV9DMN5</accession>
<evidence type="ECO:0000259" key="5">
    <source>
        <dbReference type="SMART" id="SM00499"/>
    </source>
</evidence>
<feature type="signal peptide" evidence="4">
    <location>
        <begin position="1"/>
        <end position="19"/>
    </location>
</feature>
<dbReference type="Proteomes" id="UP001180020">
    <property type="component" value="Unassembled WGS sequence"/>
</dbReference>
<reference evidence="6" key="1">
    <citation type="journal article" date="2023" name="Nat. Commun.">
        <title>Diploid and tetraploid genomes of Acorus and the evolution of monocots.</title>
        <authorList>
            <person name="Ma L."/>
            <person name="Liu K.W."/>
            <person name="Li Z."/>
            <person name="Hsiao Y.Y."/>
            <person name="Qi Y."/>
            <person name="Fu T."/>
            <person name="Tang G.D."/>
            <person name="Zhang D."/>
            <person name="Sun W.H."/>
            <person name="Liu D.K."/>
            <person name="Li Y."/>
            <person name="Chen G.Z."/>
            <person name="Liu X.D."/>
            <person name="Liao X.Y."/>
            <person name="Jiang Y.T."/>
            <person name="Yu X."/>
            <person name="Hao Y."/>
            <person name="Huang J."/>
            <person name="Zhao X.W."/>
            <person name="Ke S."/>
            <person name="Chen Y.Y."/>
            <person name="Wu W.L."/>
            <person name="Hsu J.L."/>
            <person name="Lin Y.F."/>
            <person name="Huang M.D."/>
            <person name="Li C.Y."/>
            <person name="Huang L."/>
            <person name="Wang Z.W."/>
            <person name="Zhao X."/>
            <person name="Zhong W.Y."/>
            <person name="Peng D.H."/>
            <person name="Ahmad S."/>
            <person name="Lan S."/>
            <person name="Zhang J.S."/>
            <person name="Tsai W.C."/>
            <person name="Van de Peer Y."/>
            <person name="Liu Z.J."/>
        </authorList>
    </citation>
    <scope>NUCLEOTIDE SEQUENCE</scope>
    <source>
        <strain evidence="6">CP</strain>
    </source>
</reference>
<sequence>MKTSNVLLLLLYVALALLAVHVPTTVSVMCDPNELQSCAPAILFGTTPSSTCCQKLREQQPCFCVYVRDPAYKDLITSPNALSTAQKCGVTQPNCPPPPPPPPRA</sequence>
<comment type="similarity">
    <text evidence="1">Belongs to the plant LTP family. B11E subfamily.</text>
</comment>